<dbReference type="EMBL" id="GBXM01046307">
    <property type="protein sequence ID" value="JAH62270.1"/>
    <property type="molecule type" value="Transcribed_RNA"/>
</dbReference>
<protein>
    <submittedName>
        <fullName evidence="1">Uncharacterized protein</fullName>
    </submittedName>
</protein>
<name>A0A0E9UAS1_ANGAN</name>
<evidence type="ECO:0000313" key="1">
    <source>
        <dbReference type="EMBL" id="JAH62270.1"/>
    </source>
</evidence>
<reference evidence="1" key="2">
    <citation type="journal article" date="2015" name="Fish Shellfish Immunol.">
        <title>Early steps in the European eel (Anguilla anguilla)-Vibrio vulnificus interaction in the gills: Role of the RtxA13 toxin.</title>
        <authorList>
            <person name="Callol A."/>
            <person name="Pajuelo D."/>
            <person name="Ebbesson L."/>
            <person name="Teles M."/>
            <person name="MacKenzie S."/>
            <person name="Amaro C."/>
        </authorList>
    </citation>
    <scope>NUCLEOTIDE SEQUENCE</scope>
</reference>
<organism evidence="1">
    <name type="scientific">Anguilla anguilla</name>
    <name type="common">European freshwater eel</name>
    <name type="synonym">Muraena anguilla</name>
    <dbReference type="NCBI Taxonomy" id="7936"/>
    <lineage>
        <taxon>Eukaryota</taxon>
        <taxon>Metazoa</taxon>
        <taxon>Chordata</taxon>
        <taxon>Craniata</taxon>
        <taxon>Vertebrata</taxon>
        <taxon>Euteleostomi</taxon>
        <taxon>Actinopterygii</taxon>
        <taxon>Neopterygii</taxon>
        <taxon>Teleostei</taxon>
        <taxon>Anguilliformes</taxon>
        <taxon>Anguillidae</taxon>
        <taxon>Anguilla</taxon>
    </lineage>
</organism>
<dbReference type="AlphaFoldDB" id="A0A0E9UAS1"/>
<reference evidence="1" key="1">
    <citation type="submission" date="2014-11" db="EMBL/GenBank/DDBJ databases">
        <authorList>
            <person name="Amaro Gonzalez C."/>
        </authorList>
    </citation>
    <scope>NUCLEOTIDE SEQUENCE</scope>
</reference>
<accession>A0A0E9UAS1</accession>
<sequence>MLLNSCTQKSGYTLGAESGCG</sequence>
<proteinExistence type="predicted"/>